<dbReference type="CDD" id="cd10449">
    <property type="entry name" value="GIY-YIG_SLX1_like"/>
    <property type="match status" value="1"/>
</dbReference>
<dbReference type="PANTHER" id="PTHR34477">
    <property type="entry name" value="UPF0213 PROTEIN YHBQ"/>
    <property type="match status" value="1"/>
</dbReference>
<dbReference type="EMBL" id="MEWU01000021">
    <property type="protein sequence ID" value="OGC83382.1"/>
    <property type="molecule type" value="Genomic_DNA"/>
</dbReference>
<evidence type="ECO:0000256" key="1">
    <source>
        <dbReference type="ARBA" id="ARBA00007435"/>
    </source>
</evidence>
<name>A0A1F4XNU1_9BACT</name>
<dbReference type="InterPro" id="IPR035901">
    <property type="entry name" value="GIY-YIG_endonuc_sf"/>
</dbReference>
<protein>
    <submittedName>
        <fullName evidence="3">Excinuclease ABC subunit C</fullName>
    </submittedName>
</protein>
<dbReference type="Gene3D" id="3.40.1440.10">
    <property type="entry name" value="GIY-YIG endonuclease"/>
    <property type="match status" value="1"/>
</dbReference>
<evidence type="ECO:0000313" key="3">
    <source>
        <dbReference type="EMBL" id="OGC83382.1"/>
    </source>
</evidence>
<dbReference type="Proteomes" id="UP000177564">
    <property type="component" value="Unassembled WGS sequence"/>
</dbReference>
<evidence type="ECO:0000259" key="2">
    <source>
        <dbReference type="PROSITE" id="PS50164"/>
    </source>
</evidence>
<reference evidence="3 4" key="1">
    <citation type="journal article" date="2016" name="Nat. Commun.">
        <title>Thousands of microbial genomes shed light on interconnected biogeochemical processes in an aquifer system.</title>
        <authorList>
            <person name="Anantharaman K."/>
            <person name="Brown C.T."/>
            <person name="Hug L.A."/>
            <person name="Sharon I."/>
            <person name="Castelle C.J."/>
            <person name="Probst A.J."/>
            <person name="Thomas B.C."/>
            <person name="Singh A."/>
            <person name="Wilkins M.J."/>
            <person name="Karaoz U."/>
            <person name="Brodie E.L."/>
            <person name="Williams K.H."/>
            <person name="Hubbard S.S."/>
            <person name="Banfield J.F."/>
        </authorList>
    </citation>
    <scope>NUCLEOTIDE SEQUENCE [LARGE SCALE GENOMIC DNA]</scope>
</reference>
<evidence type="ECO:0000313" key="4">
    <source>
        <dbReference type="Proteomes" id="UP000177564"/>
    </source>
</evidence>
<dbReference type="PANTHER" id="PTHR34477:SF1">
    <property type="entry name" value="UPF0213 PROTEIN YHBQ"/>
    <property type="match status" value="1"/>
</dbReference>
<organism evidence="3 4">
    <name type="scientific">Candidatus Adlerbacteria bacterium RIFCSPHIGHO2_02_FULL_52_17</name>
    <dbReference type="NCBI Taxonomy" id="1797240"/>
    <lineage>
        <taxon>Bacteria</taxon>
        <taxon>Candidatus Adleribacteriota</taxon>
    </lineage>
</organism>
<dbReference type="Pfam" id="PF01541">
    <property type="entry name" value="GIY-YIG"/>
    <property type="match status" value="1"/>
</dbReference>
<gene>
    <name evidence="3" type="ORF">A3D68_01710</name>
</gene>
<proteinExistence type="inferred from homology"/>
<dbReference type="AlphaFoldDB" id="A0A1F4XNU1"/>
<feature type="domain" description="GIY-YIG" evidence="2">
    <location>
        <begin position="1"/>
        <end position="79"/>
    </location>
</feature>
<dbReference type="InterPro" id="IPR050190">
    <property type="entry name" value="UPF0213_domain"/>
</dbReference>
<comment type="similarity">
    <text evidence="1">Belongs to the UPF0213 family.</text>
</comment>
<dbReference type="SUPFAM" id="SSF82771">
    <property type="entry name" value="GIY-YIG endonuclease"/>
    <property type="match status" value="1"/>
</dbReference>
<sequence>MYYVYILKSEKDGSRYIGVTEDLKRRLTEHNSGNARYSSAKKPFKIIWYCAFTIKTRAHEFEKYLKSSSGYAFTKKHLI</sequence>
<dbReference type="InterPro" id="IPR000305">
    <property type="entry name" value="GIY-YIG_endonuc"/>
</dbReference>
<accession>A0A1F4XNU1</accession>
<comment type="caution">
    <text evidence="3">The sequence shown here is derived from an EMBL/GenBank/DDBJ whole genome shotgun (WGS) entry which is preliminary data.</text>
</comment>
<dbReference type="PROSITE" id="PS50164">
    <property type="entry name" value="GIY_YIG"/>
    <property type="match status" value="1"/>
</dbReference>